<accession>A0A6A0A7A0</accession>
<protein>
    <submittedName>
        <fullName evidence="2">Uncharacterized protein</fullName>
    </submittedName>
</protein>
<feature type="non-terminal residue" evidence="2">
    <location>
        <position position="1"/>
    </location>
</feature>
<evidence type="ECO:0000313" key="3">
    <source>
        <dbReference type="Proteomes" id="UP000485058"/>
    </source>
</evidence>
<proteinExistence type="predicted"/>
<name>A0A6A0A7A0_HAELA</name>
<evidence type="ECO:0000313" key="2">
    <source>
        <dbReference type="EMBL" id="GFH28388.1"/>
    </source>
</evidence>
<feature type="non-terminal residue" evidence="2">
    <location>
        <position position="58"/>
    </location>
</feature>
<evidence type="ECO:0000256" key="1">
    <source>
        <dbReference type="SAM" id="MobiDB-lite"/>
    </source>
</evidence>
<gene>
    <name evidence="2" type="ORF">HaLaN_26868</name>
</gene>
<organism evidence="2 3">
    <name type="scientific">Haematococcus lacustris</name>
    <name type="common">Green alga</name>
    <name type="synonym">Haematococcus pluvialis</name>
    <dbReference type="NCBI Taxonomy" id="44745"/>
    <lineage>
        <taxon>Eukaryota</taxon>
        <taxon>Viridiplantae</taxon>
        <taxon>Chlorophyta</taxon>
        <taxon>core chlorophytes</taxon>
        <taxon>Chlorophyceae</taxon>
        <taxon>CS clade</taxon>
        <taxon>Chlamydomonadales</taxon>
        <taxon>Haematococcaceae</taxon>
        <taxon>Haematococcus</taxon>
    </lineage>
</organism>
<feature type="region of interest" description="Disordered" evidence="1">
    <location>
        <begin position="1"/>
        <end position="25"/>
    </location>
</feature>
<reference evidence="2 3" key="1">
    <citation type="submission" date="2020-02" db="EMBL/GenBank/DDBJ databases">
        <title>Draft genome sequence of Haematococcus lacustris strain NIES-144.</title>
        <authorList>
            <person name="Morimoto D."/>
            <person name="Nakagawa S."/>
            <person name="Yoshida T."/>
            <person name="Sawayama S."/>
        </authorList>
    </citation>
    <scope>NUCLEOTIDE SEQUENCE [LARGE SCALE GENOMIC DNA]</scope>
    <source>
        <strain evidence="2 3">NIES-144</strain>
    </source>
</reference>
<comment type="caution">
    <text evidence="2">The sequence shown here is derived from an EMBL/GenBank/DDBJ whole genome shotgun (WGS) entry which is preliminary data.</text>
</comment>
<dbReference type="EMBL" id="BLLF01003855">
    <property type="protein sequence ID" value="GFH28388.1"/>
    <property type="molecule type" value="Genomic_DNA"/>
</dbReference>
<dbReference type="Proteomes" id="UP000485058">
    <property type="component" value="Unassembled WGS sequence"/>
</dbReference>
<keyword evidence="3" id="KW-1185">Reference proteome</keyword>
<dbReference type="AlphaFoldDB" id="A0A6A0A7A0"/>
<sequence length="58" mass="6433">MTRNGRGHRVEVPHRQPQVDPQNILLSEDREGPVGMLGDVGLAKLVQDIKYGSDPSRL</sequence>